<dbReference type="AlphaFoldDB" id="U4KZ81"/>
<protein>
    <submittedName>
        <fullName evidence="1">Uncharacterized protein</fullName>
    </submittedName>
</protein>
<reference evidence="1 2" key="1">
    <citation type="journal article" date="2013" name="PLoS Genet.">
        <title>The genome and development-dependent transcriptomes of Pyronema confluens: a window into fungal evolution.</title>
        <authorList>
            <person name="Traeger S."/>
            <person name="Altegoer F."/>
            <person name="Freitag M."/>
            <person name="Gabaldon T."/>
            <person name="Kempken F."/>
            <person name="Kumar A."/>
            <person name="Marcet-Houben M."/>
            <person name="Poggeler S."/>
            <person name="Stajich J.E."/>
            <person name="Nowrousian M."/>
        </authorList>
    </citation>
    <scope>NUCLEOTIDE SEQUENCE [LARGE SCALE GENOMIC DNA]</scope>
    <source>
        <strain evidence="2">CBS 100304</strain>
        <tissue evidence="1">Vegetative mycelium</tissue>
    </source>
</reference>
<dbReference type="Proteomes" id="UP000018144">
    <property type="component" value="Unassembled WGS sequence"/>
</dbReference>
<organism evidence="1 2">
    <name type="scientific">Pyronema omphalodes (strain CBS 100304)</name>
    <name type="common">Pyronema confluens</name>
    <dbReference type="NCBI Taxonomy" id="1076935"/>
    <lineage>
        <taxon>Eukaryota</taxon>
        <taxon>Fungi</taxon>
        <taxon>Dikarya</taxon>
        <taxon>Ascomycota</taxon>
        <taxon>Pezizomycotina</taxon>
        <taxon>Pezizomycetes</taxon>
        <taxon>Pezizales</taxon>
        <taxon>Pyronemataceae</taxon>
        <taxon>Pyronema</taxon>
    </lineage>
</organism>
<proteinExistence type="predicted"/>
<keyword evidence="2" id="KW-1185">Reference proteome</keyword>
<sequence length="62" mass="7150">MFTECAHYAGPHGQYFRREACTVLLPNQRFLSCRDPLMELRLYSIANTTSPAQGFNQAELRQ</sequence>
<evidence type="ECO:0000313" key="2">
    <source>
        <dbReference type="Proteomes" id="UP000018144"/>
    </source>
</evidence>
<name>U4KZ81_PYROM</name>
<gene>
    <name evidence="1" type="ORF">PCON_07329</name>
</gene>
<evidence type="ECO:0000313" key="1">
    <source>
        <dbReference type="EMBL" id="CCX07740.1"/>
    </source>
</evidence>
<accession>U4KZ81</accession>
<dbReference type="EMBL" id="HF935369">
    <property type="protein sequence ID" value="CCX07740.1"/>
    <property type="molecule type" value="Genomic_DNA"/>
</dbReference>